<comment type="similarity">
    <text evidence="1">Belongs to the DMRT family.</text>
</comment>
<dbReference type="Pfam" id="PF00751">
    <property type="entry name" value="DM"/>
    <property type="match status" value="1"/>
</dbReference>
<protein>
    <recommendedName>
        <fullName evidence="10">DM domain-containing protein</fullName>
    </recommendedName>
</protein>
<keyword evidence="6" id="KW-0804">Transcription</keyword>
<dbReference type="Gene3D" id="4.10.1040.10">
    <property type="entry name" value="DM DNA-binding domain"/>
    <property type="match status" value="1"/>
</dbReference>
<evidence type="ECO:0000256" key="2">
    <source>
        <dbReference type="ARBA" id="ARBA00022723"/>
    </source>
</evidence>
<proteinExistence type="inferred from homology"/>
<dbReference type="InterPro" id="IPR001275">
    <property type="entry name" value="DM_DNA-bd"/>
</dbReference>
<dbReference type="AlphaFoldDB" id="A0AAY4C546"/>
<dbReference type="InterPro" id="IPR036407">
    <property type="entry name" value="DM_DNA-bd_sf"/>
</dbReference>
<keyword evidence="5 8" id="KW-0238">DNA-binding</keyword>
<evidence type="ECO:0000259" key="10">
    <source>
        <dbReference type="PROSITE" id="PS50809"/>
    </source>
</evidence>
<feature type="region of interest" description="Disordered" evidence="9">
    <location>
        <begin position="112"/>
        <end position="144"/>
    </location>
</feature>
<dbReference type="PROSITE" id="PS50809">
    <property type="entry name" value="DM_2"/>
    <property type="match status" value="1"/>
</dbReference>
<dbReference type="InterPro" id="IPR022114">
    <property type="entry name" value="DMRT1-like"/>
</dbReference>
<dbReference type="GO" id="GO:0046872">
    <property type="term" value="F:metal ion binding"/>
    <property type="evidence" value="ECO:0007669"/>
    <property type="project" value="UniProtKB-KW"/>
</dbReference>
<evidence type="ECO:0000256" key="8">
    <source>
        <dbReference type="PROSITE-ProRule" id="PRU00070"/>
    </source>
</evidence>
<sequence length="289" mass="32089">MLVLVKIILHITHKTTFLVRKSQRAARTPKCSRCRNHGYVSPLKGHKRYCSWKDCQCQKCRLIAERQRIMAAQVALRRQQAQEKEMGICSPVSQSGAEVVIKNELSGEDLHTCSSSSSATSSPGTAGWNSTLSSSPISATSRDVSDGMSDLMVDMSYCNFYQPCHYPACYSNIYSNYQQYQMPSGDGHLLGHTVSPEYHINSYYSTTYLSQSRGSVPPISTMDETGSYAEPRGPYHPGGVTLHYSTKTPAAGWSQEKNSLLHPLVLYKDRNSDHTPSSLLTCLSLGFRI</sequence>
<dbReference type="SUPFAM" id="SSF82927">
    <property type="entry name" value="Cysteine-rich DNA binding domain, (DM domain)"/>
    <property type="match status" value="1"/>
</dbReference>
<evidence type="ECO:0000256" key="4">
    <source>
        <dbReference type="ARBA" id="ARBA00023015"/>
    </source>
</evidence>
<dbReference type="GO" id="GO:0007548">
    <property type="term" value="P:sex differentiation"/>
    <property type="evidence" value="ECO:0007669"/>
    <property type="project" value="TreeGrafter"/>
</dbReference>
<evidence type="ECO:0000256" key="1">
    <source>
        <dbReference type="ARBA" id="ARBA00006834"/>
    </source>
</evidence>
<keyword evidence="2 8" id="KW-0479">Metal-binding</keyword>
<reference evidence="11" key="3">
    <citation type="submission" date="2025-09" db="UniProtKB">
        <authorList>
            <consortium name="Ensembl"/>
        </authorList>
    </citation>
    <scope>IDENTIFICATION</scope>
</reference>
<reference evidence="11" key="2">
    <citation type="submission" date="2025-08" db="UniProtKB">
        <authorList>
            <consortium name="Ensembl"/>
        </authorList>
    </citation>
    <scope>IDENTIFICATION</scope>
</reference>
<dbReference type="Ensembl" id="ENSDCDT00010034181.1">
    <property type="protein sequence ID" value="ENSDCDP00010027681.1"/>
    <property type="gene ID" value="ENSDCDG00010017433.1"/>
</dbReference>
<dbReference type="PANTHER" id="PTHR12322:SF70">
    <property type="entry name" value="DOUBLESEX- AND MAB-3-RELATED TRANSCRIPTION FACTOR 1"/>
    <property type="match status" value="1"/>
</dbReference>
<dbReference type="FunFam" id="4.10.1040.10:FF:000001">
    <property type="entry name" value="doublesex- and mab-3-related transcription factor 1"/>
    <property type="match status" value="1"/>
</dbReference>
<dbReference type="PANTHER" id="PTHR12322">
    <property type="entry name" value="DOUBLESEX AND MAB-3 RELATED TRANSCRIPTION FACTOR DMRT"/>
    <property type="match status" value="1"/>
</dbReference>
<comment type="subcellular location">
    <subcellularLocation>
        <location evidence="8">Nucleus</location>
    </subcellularLocation>
</comment>
<evidence type="ECO:0000256" key="7">
    <source>
        <dbReference type="ARBA" id="ARBA00023242"/>
    </source>
</evidence>
<evidence type="ECO:0000313" key="11">
    <source>
        <dbReference type="Ensembl" id="ENSDCDP00010027681.1"/>
    </source>
</evidence>
<keyword evidence="3 8" id="KW-0862">Zinc</keyword>
<dbReference type="GO" id="GO:0000981">
    <property type="term" value="F:DNA-binding transcription factor activity, RNA polymerase II-specific"/>
    <property type="evidence" value="ECO:0007669"/>
    <property type="project" value="TreeGrafter"/>
</dbReference>
<gene>
    <name evidence="11" type="primary">DMRT1</name>
</gene>
<evidence type="ECO:0000256" key="9">
    <source>
        <dbReference type="SAM" id="MobiDB-lite"/>
    </source>
</evidence>
<evidence type="ECO:0000256" key="5">
    <source>
        <dbReference type="ARBA" id="ARBA00023125"/>
    </source>
</evidence>
<dbReference type="Proteomes" id="UP000694580">
    <property type="component" value="Chromosome 16"/>
</dbReference>
<dbReference type="SMART" id="SM00301">
    <property type="entry name" value="DM"/>
    <property type="match status" value="1"/>
</dbReference>
<name>A0AAY4C546_9TELE</name>
<evidence type="ECO:0000313" key="12">
    <source>
        <dbReference type="Proteomes" id="UP000694580"/>
    </source>
</evidence>
<feature type="DNA-binding region" description="DM" evidence="8">
    <location>
        <begin position="31"/>
        <end position="78"/>
    </location>
</feature>
<reference evidence="11 12" key="1">
    <citation type="submission" date="2020-06" db="EMBL/GenBank/DDBJ databases">
        <authorList>
            <consortium name="Wellcome Sanger Institute Data Sharing"/>
        </authorList>
    </citation>
    <scope>NUCLEOTIDE SEQUENCE [LARGE SCALE GENOMIC DNA]</scope>
</reference>
<evidence type="ECO:0000256" key="3">
    <source>
        <dbReference type="ARBA" id="ARBA00022833"/>
    </source>
</evidence>
<evidence type="ECO:0000256" key="6">
    <source>
        <dbReference type="ARBA" id="ARBA00023163"/>
    </source>
</evidence>
<dbReference type="PROSITE" id="PS40000">
    <property type="entry name" value="DM_1"/>
    <property type="match status" value="1"/>
</dbReference>
<keyword evidence="7 8" id="KW-0539">Nucleus</keyword>
<keyword evidence="4" id="KW-0805">Transcription regulation</keyword>
<dbReference type="GeneTree" id="ENSGT00940000156489"/>
<keyword evidence="12" id="KW-1185">Reference proteome</keyword>
<dbReference type="GO" id="GO:0000978">
    <property type="term" value="F:RNA polymerase II cis-regulatory region sequence-specific DNA binding"/>
    <property type="evidence" value="ECO:0007669"/>
    <property type="project" value="TreeGrafter"/>
</dbReference>
<accession>A0AAY4C546</accession>
<organism evidence="11 12">
    <name type="scientific">Denticeps clupeoides</name>
    <name type="common">denticle herring</name>
    <dbReference type="NCBI Taxonomy" id="299321"/>
    <lineage>
        <taxon>Eukaryota</taxon>
        <taxon>Metazoa</taxon>
        <taxon>Chordata</taxon>
        <taxon>Craniata</taxon>
        <taxon>Vertebrata</taxon>
        <taxon>Euteleostomi</taxon>
        <taxon>Actinopterygii</taxon>
        <taxon>Neopterygii</taxon>
        <taxon>Teleostei</taxon>
        <taxon>Clupei</taxon>
        <taxon>Clupeiformes</taxon>
        <taxon>Denticipitoidei</taxon>
        <taxon>Denticipitidae</taxon>
        <taxon>Denticeps</taxon>
    </lineage>
</organism>
<dbReference type="GO" id="GO:0005634">
    <property type="term" value="C:nucleus"/>
    <property type="evidence" value="ECO:0007669"/>
    <property type="project" value="UniProtKB-SubCell"/>
</dbReference>
<dbReference type="InterPro" id="IPR026607">
    <property type="entry name" value="DMRT"/>
</dbReference>
<feature type="compositionally biased region" description="Low complexity" evidence="9">
    <location>
        <begin position="114"/>
        <end position="141"/>
    </location>
</feature>
<dbReference type="Pfam" id="PF12374">
    <property type="entry name" value="Dmrt1"/>
    <property type="match status" value="1"/>
</dbReference>
<feature type="domain" description="DM" evidence="10">
    <location>
        <begin position="31"/>
        <end position="78"/>
    </location>
</feature>